<dbReference type="Gene3D" id="1.10.260.40">
    <property type="entry name" value="lambda repressor-like DNA-binding domains"/>
    <property type="match status" value="1"/>
</dbReference>
<reference evidence="2 3" key="1">
    <citation type="submission" date="2018-07" db="EMBL/GenBank/DDBJ databases">
        <title>Genomic Encyclopedia of Type Strains, Phase IV (KMG-IV): sequencing the most valuable type-strain genomes for metagenomic binning, comparative biology and taxonomic classification.</title>
        <authorList>
            <person name="Goeker M."/>
        </authorList>
    </citation>
    <scope>NUCLEOTIDE SEQUENCE [LARGE SCALE GENOMIC DNA]</scope>
    <source>
        <strain evidence="2 3">DSM 44952</strain>
    </source>
</reference>
<evidence type="ECO:0000313" key="3">
    <source>
        <dbReference type="Proteomes" id="UP000255355"/>
    </source>
</evidence>
<evidence type="ECO:0000259" key="1">
    <source>
        <dbReference type="Pfam" id="PF19054"/>
    </source>
</evidence>
<protein>
    <submittedName>
        <fullName evidence="2">Helix-turn-helix protein</fullName>
    </submittedName>
</protein>
<name>A0A370GNP7_9NOCA</name>
<dbReference type="AlphaFoldDB" id="A0A370GNP7"/>
<keyword evidence="3" id="KW-1185">Reference proteome</keyword>
<dbReference type="InterPro" id="IPR043917">
    <property type="entry name" value="DUF5753"/>
</dbReference>
<dbReference type="GO" id="GO:0003677">
    <property type="term" value="F:DNA binding"/>
    <property type="evidence" value="ECO:0007669"/>
    <property type="project" value="InterPro"/>
</dbReference>
<sequence>MNTSVGQARAALGARLRELRRDAHLSGKALATACDWHPAKTSRIELGKQQPSEDDLLAWCRATASMLVYDDLVATLRNIQSAYLEWRRVVASGRAHRQRQSLEIEGRARHIRWFENWVVPGLLQTPAYAKAILTECRALVPGGRDDLDEAVTIRMARQRILQSGTRRFAFVIGEAALWQTVGTRTVMVEQMHTLIQHADNPRVDLAVVPLSANAPVGSHGFSIFDRVRVMVETISAELTVTRPSEIAVYDDAFRIMHGMALHGEAATELIAKIAEWHEKH</sequence>
<dbReference type="RefSeq" id="WP_068019021.1">
    <property type="nucleotide sequence ID" value="NZ_QQAZ01000014.1"/>
</dbReference>
<feature type="domain" description="DUF5753" evidence="1">
    <location>
        <begin position="99"/>
        <end position="271"/>
    </location>
</feature>
<dbReference type="Pfam" id="PF13560">
    <property type="entry name" value="HTH_31"/>
    <property type="match status" value="1"/>
</dbReference>
<dbReference type="STRING" id="1210089.GCA_001613165_02711"/>
<dbReference type="Pfam" id="PF19054">
    <property type="entry name" value="DUF5753"/>
    <property type="match status" value="1"/>
</dbReference>
<dbReference type="EMBL" id="QQAZ01000014">
    <property type="protein sequence ID" value="RDI45000.1"/>
    <property type="molecule type" value="Genomic_DNA"/>
</dbReference>
<dbReference type="InterPro" id="IPR001387">
    <property type="entry name" value="Cro/C1-type_HTH"/>
</dbReference>
<evidence type="ECO:0000313" key="2">
    <source>
        <dbReference type="EMBL" id="RDI45000.1"/>
    </source>
</evidence>
<gene>
    <name evidence="2" type="ORF">DFR68_11421</name>
</gene>
<dbReference type="SUPFAM" id="SSF47413">
    <property type="entry name" value="lambda repressor-like DNA-binding domains"/>
    <property type="match status" value="1"/>
</dbReference>
<proteinExistence type="predicted"/>
<dbReference type="CDD" id="cd00093">
    <property type="entry name" value="HTH_XRE"/>
    <property type="match status" value="1"/>
</dbReference>
<accession>A0A370GNP7</accession>
<dbReference type="Proteomes" id="UP000255355">
    <property type="component" value="Unassembled WGS sequence"/>
</dbReference>
<dbReference type="InterPro" id="IPR010982">
    <property type="entry name" value="Lambda_DNA-bd_dom_sf"/>
</dbReference>
<comment type="caution">
    <text evidence="2">The sequence shown here is derived from an EMBL/GenBank/DDBJ whole genome shotgun (WGS) entry which is preliminary data.</text>
</comment>
<organism evidence="2 3">
    <name type="scientific">Nocardia mexicana</name>
    <dbReference type="NCBI Taxonomy" id="279262"/>
    <lineage>
        <taxon>Bacteria</taxon>
        <taxon>Bacillati</taxon>
        <taxon>Actinomycetota</taxon>
        <taxon>Actinomycetes</taxon>
        <taxon>Mycobacteriales</taxon>
        <taxon>Nocardiaceae</taxon>
        <taxon>Nocardia</taxon>
    </lineage>
</organism>